<dbReference type="AlphaFoldDB" id="A0A843WFS4"/>
<evidence type="ECO:0000313" key="1">
    <source>
        <dbReference type="EMBL" id="MQM03465.1"/>
    </source>
</evidence>
<sequence>MDALLIVSRRGILSRFRSRWCGLAMMSSLHEVKKKTRRVECTGLRGDEFRSSHCSNLLLLLAPTLLLMLQSSSHENGVDRIFRGTTPLPQGGCWIDEEGFPELGLLWISLKNPEESSFGGFLGLPKEGFTNTLDPLEEFLKRQTCIDGKVNGRRYHAWCPSTMPLTLSQRPEIAAKFFWTEHLWTHSLLRRTGVVGDVAPLEETAETDSKHGD</sequence>
<gene>
    <name evidence="1" type="ORF">Taro_036248</name>
</gene>
<proteinExistence type="predicted"/>
<organism evidence="1 2">
    <name type="scientific">Colocasia esculenta</name>
    <name type="common">Wild taro</name>
    <name type="synonym">Arum esculentum</name>
    <dbReference type="NCBI Taxonomy" id="4460"/>
    <lineage>
        <taxon>Eukaryota</taxon>
        <taxon>Viridiplantae</taxon>
        <taxon>Streptophyta</taxon>
        <taxon>Embryophyta</taxon>
        <taxon>Tracheophyta</taxon>
        <taxon>Spermatophyta</taxon>
        <taxon>Magnoliopsida</taxon>
        <taxon>Liliopsida</taxon>
        <taxon>Araceae</taxon>
        <taxon>Aroideae</taxon>
        <taxon>Colocasieae</taxon>
        <taxon>Colocasia</taxon>
    </lineage>
</organism>
<protein>
    <submittedName>
        <fullName evidence="1">Uncharacterized protein</fullName>
    </submittedName>
</protein>
<keyword evidence="2" id="KW-1185">Reference proteome</keyword>
<comment type="caution">
    <text evidence="1">The sequence shown here is derived from an EMBL/GenBank/DDBJ whole genome shotgun (WGS) entry which is preliminary data.</text>
</comment>
<name>A0A843WFS4_COLES</name>
<dbReference type="Proteomes" id="UP000652761">
    <property type="component" value="Unassembled WGS sequence"/>
</dbReference>
<evidence type="ECO:0000313" key="2">
    <source>
        <dbReference type="Proteomes" id="UP000652761"/>
    </source>
</evidence>
<reference evidence="1" key="1">
    <citation type="submission" date="2017-07" db="EMBL/GenBank/DDBJ databases">
        <title>Taro Niue Genome Assembly and Annotation.</title>
        <authorList>
            <person name="Atibalentja N."/>
            <person name="Keating K."/>
            <person name="Fields C.J."/>
        </authorList>
    </citation>
    <scope>NUCLEOTIDE SEQUENCE</scope>
    <source>
        <strain evidence="1">Niue_2</strain>
        <tissue evidence="1">Leaf</tissue>
    </source>
</reference>
<dbReference type="EMBL" id="NMUH01003040">
    <property type="protein sequence ID" value="MQM03465.1"/>
    <property type="molecule type" value="Genomic_DNA"/>
</dbReference>
<accession>A0A843WFS4</accession>